<evidence type="ECO:0000313" key="3">
    <source>
        <dbReference type="Proteomes" id="UP001219568"/>
    </source>
</evidence>
<evidence type="ECO:0000313" key="2">
    <source>
        <dbReference type="EMBL" id="KAJ6027415.1"/>
    </source>
</evidence>
<feature type="compositionally biased region" description="Basic and acidic residues" evidence="1">
    <location>
        <begin position="19"/>
        <end position="50"/>
    </location>
</feature>
<comment type="caution">
    <text evidence="2">The sequence shown here is derived from an EMBL/GenBank/DDBJ whole genome shotgun (WGS) entry which is preliminary data.</text>
</comment>
<reference evidence="2" key="2">
    <citation type="submission" date="2023-01" db="EMBL/GenBank/DDBJ databases">
        <authorList>
            <person name="Petersen C."/>
        </authorList>
    </citation>
    <scope>NUCLEOTIDE SEQUENCE</scope>
    <source>
        <strain evidence="2">IBT 15450</strain>
    </source>
</reference>
<evidence type="ECO:0000256" key="1">
    <source>
        <dbReference type="SAM" id="MobiDB-lite"/>
    </source>
</evidence>
<keyword evidence="3" id="KW-1185">Reference proteome</keyword>
<sequence>MARSITSSLKGSFGRGAMRKREPCGRGNHAEEGTMRKKGHAEEGHAEEGHAAMWGDFQFPAL</sequence>
<name>A0AAD6N3R5_PENCN</name>
<reference evidence="2" key="1">
    <citation type="journal article" date="2023" name="IMA Fungus">
        <title>Comparative genomic study of the Penicillium genus elucidates a diverse pangenome and 15 lateral gene transfer events.</title>
        <authorList>
            <person name="Petersen C."/>
            <person name="Sorensen T."/>
            <person name="Nielsen M.R."/>
            <person name="Sondergaard T.E."/>
            <person name="Sorensen J.L."/>
            <person name="Fitzpatrick D.A."/>
            <person name="Frisvad J.C."/>
            <person name="Nielsen K.L."/>
        </authorList>
    </citation>
    <scope>NUCLEOTIDE SEQUENCE</scope>
    <source>
        <strain evidence="2">IBT 15450</strain>
    </source>
</reference>
<dbReference type="AlphaFoldDB" id="A0AAD6N3R5"/>
<proteinExistence type="predicted"/>
<dbReference type="EMBL" id="JAQJZL010000015">
    <property type="protein sequence ID" value="KAJ6027415.1"/>
    <property type="molecule type" value="Genomic_DNA"/>
</dbReference>
<feature type="region of interest" description="Disordered" evidence="1">
    <location>
        <begin position="1"/>
        <end position="62"/>
    </location>
</feature>
<protein>
    <submittedName>
        <fullName evidence="2">Uncharacterized protein</fullName>
    </submittedName>
</protein>
<feature type="compositionally biased region" description="Polar residues" evidence="1">
    <location>
        <begin position="1"/>
        <end position="10"/>
    </location>
</feature>
<accession>A0AAD6N3R5</accession>
<organism evidence="2 3">
    <name type="scientific">Penicillium canescens</name>
    <dbReference type="NCBI Taxonomy" id="5083"/>
    <lineage>
        <taxon>Eukaryota</taxon>
        <taxon>Fungi</taxon>
        <taxon>Dikarya</taxon>
        <taxon>Ascomycota</taxon>
        <taxon>Pezizomycotina</taxon>
        <taxon>Eurotiomycetes</taxon>
        <taxon>Eurotiomycetidae</taxon>
        <taxon>Eurotiales</taxon>
        <taxon>Aspergillaceae</taxon>
        <taxon>Penicillium</taxon>
    </lineage>
</organism>
<gene>
    <name evidence="2" type="ORF">N7460_012232</name>
</gene>
<dbReference type="Proteomes" id="UP001219568">
    <property type="component" value="Unassembled WGS sequence"/>
</dbReference>